<dbReference type="EMBL" id="BAAAPE010000022">
    <property type="protein sequence ID" value="GAA2100118.1"/>
    <property type="molecule type" value="Genomic_DNA"/>
</dbReference>
<dbReference type="Proteomes" id="UP001500016">
    <property type="component" value="Unassembled WGS sequence"/>
</dbReference>
<keyword evidence="2" id="KW-1185">Reference proteome</keyword>
<sequence length="151" mass="17811">MGWRRMLCRVGVHRYRGFGPEETGVTTEPCRREWRCVGCHRLRSLTADHVYRRGDEKPLDHPCEKIAVCARCGYELPVERHDKEPVAVFDLPEAERPHYFSWESASLCDYVLICRRCGERDRYFFTEHQWSRPSWGGVCAHCGEDWFDDGE</sequence>
<gene>
    <name evidence="1" type="ORF">GCM10009801_72370</name>
</gene>
<proteinExistence type="predicted"/>
<evidence type="ECO:0000313" key="1">
    <source>
        <dbReference type="EMBL" id="GAA2100118.1"/>
    </source>
</evidence>
<evidence type="ECO:0000313" key="2">
    <source>
        <dbReference type="Proteomes" id="UP001500016"/>
    </source>
</evidence>
<protein>
    <submittedName>
        <fullName evidence="1">Uncharacterized protein</fullName>
    </submittedName>
</protein>
<comment type="caution">
    <text evidence="1">The sequence shown here is derived from an EMBL/GenBank/DDBJ whole genome shotgun (WGS) entry which is preliminary data.</text>
</comment>
<accession>A0ABN2WW31</accession>
<reference evidence="1 2" key="1">
    <citation type="journal article" date="2019" name="Int. J. Syst. Evol. Microbiol.">
        <title>The Global Catalogue of Microorganisms (GCM) 10K type strain sequencing project: providing services to taxonomists for standard genome sequencing and annotation.</title>
        <authorList>
            <consortium name="The Broad Institute Genomics Platform"/>
            <consortium name="The Broad Institute Genome Sequencing Center for Infectious Disease"/>
            <person name="Wu L."/>
            <person name="Ma J."/>
        </authorList>
    </citation>
    <scope>NUCLEOTIDE SEQUENCE [LARGE SCALE GENOMIC DNA]</scope>
    <source>
        <strain evidence="1 2">JCM 15478</strain>
    </source>
</reference>
<name>A0ABN2WW31_9ACTN</name>
<organism evidence="1 2">
    <name type="scientific">Streptomyces albiaxialis</name>
    <dbReference type="NCBI Taxonomy" id="329523"/>
    <lineage>
        <taxon>Bacteria</taxon>
        <taxon>Bacillati</taxon>
        <taxon>Actinomycetota</taxon>
        <taxon>Actinomycetes</taxon>
        <taxon>Kitasatosporales</taxon>
        <taxon>Streptomycetaceae</taxon>
        <taxon>Streptomyces</taxon>
    </lineage>
</organism>